<dbReference type="Proteomes" id="UP001056681">
    <property type="component" value="Chromosome"/>
</dbReference>
<dbReference type="Pfam" id="PF08386">
    <property type="entry name" value="Abhydrolase_4"/>
    <property type="match status" value="1"/>
</dbReference>
<dbReference type="InterPro" id="IPR050266">
    <property type="entry name" value="AB_hydrolase_sf"/>
</dbReference>
<dbReference type="Pfam" id="PF00561">
    <property type="entry name" value="Abhydrolase_1"/>
    <property type="match status" value="1"/>
</dbReference>
<organism evidence="3 4">
    <name type="scientific">Luteibacter flocculans</name>
    <dbReference type="NCBI Taxonomy" id="2780091"/>
    <lineage>
        <taxon>Bacteria</taxon>
        <taxon>Pseudomonadati</taxon>
        <taxon>Pseudomonadota</taxon>
        <taxon>Gammaproteobacteria</taxon>
        <taxon>Lysobacterales</taxon>
        <taxon>Rhodanobacteraceae</taxon>
        <taxon>Luteibacter</taxon>
    </lineage>
</organism>
<name>A0ABY4T2B0_9GAMM</name>
<gene>
    <name evidence="3" type="ORF">IM816_12325</name>
</gene>
<dbReference type="GO" id="GO:0016787">
    <property type="term" value="F:hydrolase activity"/>
    <property type="evidence" value="ECO:0007669"/>
    <property type="project" value="UniProtKB-KW"/>
</dbReference>
<dbReference type="PANTHER" id="PTHR43798">
    <property type="entry name" value="MONOACYLGLYCEROL LIPASE"/>
    <property type="match status" value="1"/>
</dbReference>
<reference evidence="3" key="1">
    <citation type="submission" date="2020-10" db="EMBL/GenBank/DDBJ databases">
        <title>Whole-genome sequence of Luteibacter sp. EIF3.</title>
        <authorList>
            <person name="Friedrich I."/>
            <person name="Hertel R."/>
            <person name="Daniel R."/>
        </authorList>
    </citation>
    <scope>NUCLEOTIDE SEQUENCE</scope>
    <source>
        <strain evidence="3">EIF3</strain>
    </source>
</reference>
<dbReference type="RefSeq" id="WP_250338307.1">
    <property type="nucleotide sequence ID" value="NZ_CP063231.1"/>
</dbReference>
<keyword evidence="4" id="KW-1185">Reference proteome</keyword>
<evidence type="ECO:0000259" key="2">
    <source>
        <dbReference type="Pfam" id="PF08386"/>
    </source>
</evidence>
<dbReference type="PANTHER" id="PTHR43798:SF33">
    <property type="entry name" value="HYDROLASE, PUTATIVE (AFU_ORTHOLOGUE AFUA_2G14860)-RELATED"/>
    <property type="match status" value="1"/>
</dbReference>
<dbReference type="InterPro" id="IPR029058">
    <property type="entry name" value="AB_hydrolase_fold"/>
</dbReference>
<sequence>MKPPRRFGVRTVATLLGLRLAYRMGSRFAPARTVAHAARVFQTPLPSSRERAAHALRTTSARRETVEVDGDAVATYVWGDPANQPYVLLAHGWSSLGLRWESWVPHLLARGWAAVAFDQPAHGHSTGGLCTLPDFVRTVQAMGRHYGDAEGVVGHSLGGAAVTLALDHGWTAKRVVLIAAAADPQGATQRFARFVRLREALRPALHDALAARTGIAIDELHIRHHAPRRGQPLLVIHDAQDREVPVEEARAYAAHWPGARLLITQGLGHRAIVDDDAVIETALAFLAGTEAV</sequence>
<feature type="domain" description="Peptidase S33 tripeptidyl aminopeptidase-like C-terminal" evidence="2">
    <location>
        <begin position="229"/>
        <end position="287"/>
    </location>
</feature>
<protein>
    <submittedName>
        <fullName evidence="3">Alpha/beta fold hydrolase</fullName>
    </submittedName>
</protein>
<accession>A0ABY4T2B0</accession>
<dbReference type="InterPro" id="IPR000073">
    <property type="entry name" value="AB_hydrolase_1"/>
</dbReference>
<proteinExistence type="predicted"/>
<dbReference type="Gene3D" id="3.40.50.1820">
    <property type="entry name" value="alpha/beta hydrolase"/>
    <property type="match status" value="1"/>
</dbReference>
<evidence type="ECO:0000313" key="4">
    <source>
        <dbReference type="Proteomes" id="UP001056681"/>
    </source>
</evidence>
<dbReference type="InterPro" id="IPR013595">
    <property type="entry name" value="Pept_S33_TAP-like_C"/>
</dbReference>
<evidence type="ECO:0000313" key="3">
    <source>
        <dbReference type="EMBL" id="URL57420.1"/>
    </source>
</evidence>
<keyword evidence="3" id="KW-0378">Hydrolase</keyword>
<feature type="domain" description="AB hydrolase-1" evidence="1">
    <location>
        <begin position="86"/>
        <end position="188"/>
    </location>
</feature>
<dbReference type="SUPFAM" id="SSF53474">
    <property type="entry name" value="alpha/beta-Hydrolases"/>
    <property type="match status" value="1"/>
</dbReference>
<dbReference type="EMBL" id="CP063231">
    <property type="protein sequence ID" value="URL57420.1"/>
    <property type="molecule type" value="Genomic_DNA"/>
</dbReference>
<evidence type="ECO:0000259" key="1">
    <source>
        <dbReference type="Pfam" id="PF00561"/>
    </source>
</evidence>